<keyword evidence="3" id="KW-1185">Reference proteome</keyword>
<dbReference type="KEGG" id="rom:EI983_12520"/>
<sequence>MSQEVLAQVEASAPRRGLGVGMLVILGAMLLYIAFATPPGGVALLVMLIVMGAGALFAAERMRQATRLVLELTNEELRLSDGRVLARVEEFVSIDRGAFAFKPSHGFMLKLKTPSKAAWAPGMYWRFGKRIGVGGVTPGAQTKIMADMIAAMIMERQGKTPLQGRL</sequence>
<organism evidence="2 3">
    <name type="scientific">Roseovarius faecimaris</name>
    <dbReference type="NCBI Taxonomy" id="2494550"/>
    <lineage>
        <taxon>Bacteria</taxon>
        <taxon>Pseudomonadati</taxon>
        <taxon>Pseudomonadota</taxon>
        <taxon>Alphaproteobacteria</taxon>
        <taxon>Rhodobacterales</taxon>
        <taxon>Roseobacteraceae</taxon>
        <taxon>Roseovarius</taxon>
    </lineage>
</organism>
<feature type="transmembrane region" description="Helical" evidence="1">
    <location>
        <begin position="17"/>
        <end position="35"/>
    </location>
</feature>
<reference evidence="3" key="1">
    <citation type="submission" date="2018-12" db="EMBL/GenBank/DDBJ databases">
        <title>Complete genome sequence of Roseovarius sp. MME-070.</title>
        <authorList>
            <person name="Nam Y.-D."/>
            <person name="Kang J."/>
            <person name="Chung W.-H."/>
            <person name="Park Y.S."/>
        </authorList>
    </citation>
    <scope>NUCLEOTIDE SEQUENCE [LARGE SCALE GENOMIC DNA]</scope>
    <source>
        <strain evidence="3">MME-070</strain>
    </source>
</reference>
<evidence type="ECO:0000256" key="1">
    <source>
        <dbReference type="SAM" id="Phobius"/>
    </source>
</evidence>
<dbReference type="OrthoDB" id="7862519at2"/>
<evidence type="ECO:0000313" key="3">
    <source>
        <dbReference type="Proteomes" id="UP000428330"/>
    </source>
</evidence>
<accession>A0A6I6IPS8</accession>
<keyword evidence="1" id="KW-1133">Transmembrane helix</keyword>
<feature type="transmembrane region" description="Helical" evidence="1">
    <location>
        <begin position="41"/>
        <end position="59"/>
    </location>
</feature>
<evidence type="ECO:0000313" key="2">
    <source>
        <dbReference type="EMBL" id="QGX99049.1"/>
    </source>
</evidence>
<proteinExistence type="predicted"/>
<name>A0A6I6IPS8_9RHOB</name>
<keyword evidence="1" id="KW-0472">Membrane</keyword>
<dbReference type="RefSeq" id="WP_157707730.1">
    <property type="nucleotide sequence ID" value="NZ_CP034348.1"/>
</dbReference>
<dbReference type="Proteomes" id="UP000428330">
    <property type="component" value="Chromosome"/>
</dbReference>
<dbReference type="EMBL" id="CP034348">
    <property type="protein sequence ID" value="QGX99049.1"/>
    <property type="molecule type" value="Genomic_DNA"/>
</dbReference>
<keyword evidence="1" id="KW-0812">Transmembrane</keyword>
<dbReference type="AlphaFoldDB" id="A0A6I6IPS8"/>
<gene>
    <name evidence="2" type="ORF">EI983_12520</name>
</gene>
<protein>
    <submittedName>
        <fullName evidence="2">Uncharacterized protein</fullName>
    </submittedName>
</protein>